<accession>A0A5B7DY37</accession>
<sequence length="120" mass="12673">MPGRRDECGETETQTRAEEYSGNAAPICYPARPVTPRGIVGVVLGTKYSHQVPSLSFPSARHAPPPRTAASTTFSLQLLASPPSSPSDAALTPSSRDLPSTLTPPTHHLTASSPSRLAWL</sequence>
<feature type="region of interest" description="Disordered" evidence="1">
    <location>
        <begin position="1"/>
        <end position="25"/>
    </location>
</feature>
<gene>
    <name evidence="2" type="ORF">E2C01_019040</name>
</gene>
<proteinExistence type="predicted"/>
<dbReference type="Proteomes" id="UP000324222">
    <property type="component" value="Unassembled WGS sequence"/>
</dbReference>
<dbReference type="AlphaFoldDB" id="A0A5B7DY37"/>
<feature type="compositionally biased region" description="Basic and acidic residues" evidence="1">
    <location>
        <begin position="1"/>
        <end position="19"/>
    </location>
</feature>
<feature type="compositionally biased region" description="Polar residues" evidence="1">
    <location>
        <begin position="111"/>
        <end position="120"/>
    </location>
</feature>
<organism evidence="2 3">
    <name type="scientific">Portunus trituberculatus</name>
    <name type="common">Swimming crab</name>
    <name type="synonym">Neptunus trituberculatus</name>
    <dbReference type="NCBI Taxonomy" id="210409"/>
    <lineage>
        <taxon>Eukaryota</taxon>
        <taxon>Metazoa</taxon>
        <taxon>Ecdysozoa</taxon>
        <taxon>Arthropoda</taxon>
        <taxon>Crustacea</taxon>
        <taxon>Multicrustacea</taxon>
        <taxon>Malacostraca</taxon>
        <taxon>Eumalacostraca</taxon>
        <taxon>Eucarida</taxon>
        <taxon>Decapoda</taxon>
        <taxon>Pleocyemata</taxon>
        <taxon>Brachyura</taxon>
        <taxon>Eubrachyura</taxon>
        <taxon>Portunoidea</taxon>
        <taxon>Portunidae</taxon>
        <taxon>Portuninae</taxon>
        <taxon>Portunus</taxon>
    </lineage>
</organism>
<feature type="compositionally biased region" description="Low complexity" evidence="1">
    <location>
        <begin position="78"/>
        <end position="110"/>
    </location>
</feature>
<name>A0A5B7DY37_PORTR</name>
<evidence type="ECO:0000313" key="2">
    <source>
        <dbReference type="EMBL" id="MPC25916.1"/>
    </source>
</evidence>
<keyword evidence="3" id="KW-1185">Reference proteome</keyword>
<protein>
    <submittedName>
        <fullName evidence="2">Uncharacterized protein</fullName>
    </submittedName>
</protein>
<dbReference type="EMBL" id="VSRR010001528">
    <property type="protein sequence ID" value="MPC25916.1"/>
    <property type="molecule type" value="Genomic_DNA"/>
</dbReference>
<comment type="caution">
    <text evidence="2">The sequence shown here is derived from an EMBL/GenBank/DDBJ whole genome shotgun (WGS) entry which is preliminary data.</text>
</comment>
<feature type="region of interest" description="Disordered" evidence="1">
    <location>
        <begin position="78"/>
        <end position="120"/>
    </location>
</feature>
<evidence type="ECO:0000313" key="3">
    <source>
        <dbReference type="Proteomes" id="UP000324222"/>
    </source>
</evidence>
<reference evidence="2 3" key="1">
    <citation type="submission" date="2019-05" db="EMBL/GenBank/DDBJ databases">
        <title>Another draft genome of Portunus trituberculatus and its Hox gene families provides insights of decapod evolution.</title>
        <authorList>
            <person name="Jeong J.-H."/>
            <person name="Song I."/>
            <person name="Kim S."/>
            <person name="Choi T."/>
            <person name="Kim D."/>
            <person name="Ryu S."/>
            <person name="Kim W."/>
        </authorList>
    </citation>
    <scope>NUCLEOTIDE SEQUENCE [LARGE SCALE GENOMIC DNA]</scope>
    <source>
        <tissue evidence="2">Muscle</tissue>
    </source>
</reference>
<evidence type="ECO:0000256" key="1">
    <source>
        <dbReference type="SAM" id="MobiDB-lite"/>
    </source>
</evidence>